<feature type="transmembrane region" description="Helical" evidence="1">
    <location>
        <begin position="12"/>
        <end position="31"/>
    </location>
</feature>
<reference evidence="2 3" key="1">
    <citation type="submission" date="2019-06" db="EMBL/GenBank/DDBJ databases">
        <title>A novel species of marine bacteria.</title>
        <authorList>
            <person name="Wang Y."/>
        </authorList>
    </citation>
    <scope>NUCLEOTIDE SEQUENCE [LARGE SCALE GENOMIC DNA]</scope>
    <source>
        <strain evidence="2 3">MA1-10</strain>
    </source>
</reference>
<dbReference type="AlphaFoldDB" id="A0A545STZ4"/>
<keyword evidence="1" id="KW-0812">Transmembrane</keyword>
<sequence length="99" mass="10837">MTKGWSQYVELVGYIGSPLSVLTVIGMLVAFRWSKTIVATMSAMFGVAVGADMARYGVDFSKSYMFQDLFLTASFSLAAILLVLALLVERKHQKSVPAH</sequence>
<gene>
    <name evidence="2" type="ORF">FIL88_02250</name>
</gene>
<dbReference type="EMBL" id="VICH01000004">
    <property type="protein sequence ID" value="TQV68435.1"/>
    <property type="molecule type" value="Genomic_DNA"/>
</dbReference>
<evidence type="ECO:0000256" key="1">
    <source>
        <dbReference type="SAM" id="Phobius"/>
    </source>
</evidence>
<comment type="caution">
    <text evidence="2">The sequence shown here is derived from an EMBL/GenBank/DDBJ whole genome shotgun (WGS) entry which is preliminary data.</text>
</comment>
<keyword evidence="3" id="KW-1185">Reference proteome</keyword>
<protein>
    <submittedName>
        <fullName evidence="2">Uncharacterized protein</fullName>
    </submittedName>
</protein>
<evidence type="ECO:0000313" key="2">
    <source>
        <dbReference type="EMBL" id="TQV68435.1"/>
    </source>
</evidence>
<proteinExistence type="predicted"/>
<keyword evidence="1" id="KW-0472">Membrane</keyword>
<evidence type="ECO:0000313" key="3">
    <source>
        <dbReference type="Proteomes" id="UP000315816"/>
    </source>
</evidence>
<organism evidence="2 3">
    <name type="scientific">Aliiroseovarius halocynthiae</name>
    <dbReference type="NCBI Taxonomy" id="985055"/>
    <lineage>
        <taxon>Bacteria</taxon>
        <taxon>Pseudomonadati</taxon>
        <taxon>Pseudomonadota</taxon>
        <taxon>Alphaproteobacteria</taxon>
        <taxon>Rhodobacterales</taxon>
        <taxon>Paracoccaceae</taxon>
        <taxon>Aliiroseovarius</taxon>
    </lineage>
</organism>
<feature type="transmembrane region" description="Helical" evidence="1">
    <location>
        <begin position="69"/>
        <end position="88"/>
    </location>
</feature>
<dbReference type="Proteomes" id="UP000315816">
    <property type="component" value="Unassembled WGS sequence"/>
</dbReference>
<accession>A0A545STZ4</accession>
<name>A0A545STZ4_9RHOB</name>
<keyword evidence="1" id="KW-1133">Transmembrane helix</keyword>
<dbReference type="RefSeq" id="WP_185960814.1">
    <property type="nucleotide sequence ID" value="NZ_ML660019.1"/>
</dbReference>